<dbReference type="eggNOG" id="COG3037">
    <property type="taxonomic scope" value="Bacteria"/>
</dbReference>
<keyword evidence="5" id="KW-0762">Sugar transport</keyword>
<feature type="transmembrane region" description="Helical" evidence="14">
    <location>
        <begin position="97"/>
        <end position="114"/>
    </location>
</feature>
<keyword evidence="8 14" id="KW-1133">Transmembrane helix</keyword>
<dbReference type="OrthoDB" id="9796178at2"/>
<keyword evidence="4" id="KW-1003">Cell membrane</keyword>
<evidence type="ECO:0000256" key="13">
    <source>
        <dbReference type="ARBA" id="ARBA00042859"/>
    </source>
</evidence>
<evidence type="ECO:0000256" key="6">
    <source>
        <dbReference type="ARBA" id="ARBA00022683"/>
    </source>
</evidence>
<keyword evidence="9 14" id="KW-0472">Membrane</keyword>
<comment type="subcellular location">
    <subcellularLocation>
        <location evidence="1">Cell membrane</location>
        <topology evidence="1">Multi-pass membrane protein</topology>
    </subcellularLocation>
</comment>
<dbReference type="Proteomes" id="UP000028123">
    <property type="component" value="Unassembled WGS sequence"/>
</dbReference>
<proteinExistence type="inferred from homology"/>
<accession>A0A081P7D5</accession>
<evidence type="ECO:0000256" key="8">
    <source>
        <dbReference type="ARBA" id="ARBA00022989"/>
    </source>
</evidence>
<evidence type="ECO:0000313" key="16">
    <source>
        <dbReference type="Proteomes" id="UP000028123"/>
    </source>
</evidence>
<feature type="transmembrane region" description="Helical" evidence="14">
    <location>
        <begin position="308"/>
        <end position="330"/>
    </location>
</feature>
<dbReference type="InterPro" id="IPR051562">
    <property type="entry name" value="Ascorbate-PTS_EIIC"/>
</dbReference>
<evidence type="ECO:0000256" key="4">
    <source>
        <dbReference type="ARBA" id="ARBA00022475"/>
    </source>
</evidence>
<dbReference type="EMBL" id="JNVM01000006">
    <property type="protein sequence ID" value="KEQ26608.1"/>
    <property type="molecule type" value="Genomic_DNA"/>
</dbReference>
<dbReference type="GO" id="GO:0005886">
    <property type="term" value="C:plasma membrane"/>
    <property type="evidence" value="ECO:0007669"/>
    <property type="project" value="UniProtKB-SubCell"/>
</dbReference>
<feature type="transmembrane region" description="Helical" evidence="14">
    <location>
        <begin position="12"/>
        <end position="29"/>
    </location>
</feature>
<keyword evidence="16" id="KW-1185">Reference proteome</keyword>
<comment type="function">
    <text evidence="10">The phosphoenolpyruvate-dependent sugar phosphotransferase system (sugar PTS), a major carbohydrate active transport system, catalyzes the phosphorylation of incoming sugar substrates concomitantly with their translocation across the cell membrane. The enzyme II UlaABC PTS system is involved in ascorbate transport.</text>
</comment>
<comment type="caution">
    <text evidence="15">The sequence shown here is derived from an EMBL/GenBank/DDBJ whole genome shotgun (WGS) entry which is preliminary data.</text>
</comment>
<dbReference type="GO" id="GO:0009401">
    <property type="term" value="P:phosphoenolpyruvate-dependent sugar phosphotransferase system"/>
    <property type="evidence" value="ECO:0007669"/>
    <property type="project" value="UniProtKB-KW"/>
</dbReference>
<feature type="transmembrane region" description="Helical" evidence="14">
    <location>
        <begin position="368"/>
        <end position="391"/>
    </location>
</feature>
<feature type="transmembrane region" description="Helical" evidence="14">
    <location>
        <begin position="263"/>
        <end position="288"/>
    </location>
</feature>
<gene>
    <name evidence="15" type="ORF">ET33_32725</name>
</gene>
<name>A0A081P7D5_9BACL</name>
<comment type="similarity">
    <text evidence="11">Belongs to the UlaA family.</text>
</comment>
<keyword evidence="3" id="KW-0813">Transport</keyword>
<protein>
    <recommendedName>
        <fullName evidence="12">Ascorbate-specific PTS system EIIC component</fullName>
    </recommendedName>
    <alternativeName>
        <fullName evidence="13">Ascorbate-specific permease IIC component UlaA</fullName>
    </alternativeName>
</protein>
<dbReference type="PANTHER" id="PTHR33843">
    <property type="entry name" value="ASCORBATE-SPECIFIC PTS SYSTEM EIIC COMPONENT"/>
    <property type="match status" value="1"/>
</dbReference>
<evidence type="ECO:0000256" key="12">
    <source>
        <dbReference type="ARBA" id="ARBA00039702"/>
    </source>
</evidence>
<comment type="subunit">
    <text evidence="2">Homodimer.</text>
</comment>
<keyword evidence="6" id="KW-0598">Phosphotransferase system</keyword>
<feature type="transmembrane region" description="Helical" evidence="14">
    <location>
        <begin position="145"/>
        <end position="162"/>
    </location>
</feature>
<feature type="transmembrane region" description="Helical" evidence="14">
    <location>
        <begin position="182"/>
        <end position="202"/>
    </location>
</feature>
<feature type="transmembrane region" description="Helical" evidence="14">
    <location>
        <begin position="49"/>
        <end position="69"/>
    </location>
</feature>
<dbReference type="AlphaFoldDB" id="A0A081P7D5"/>
<reference evidence="15 16" key="1">
    <citation type="submission" date="2014-06" db="EMBL/GenBank/DDBJ databases">
        <title>Draft genome sequence of Paenibacillus sp. MSt1.</title>
        <authorList>
            <person name="Aw Y.K."/>
            <person name="Ong K.S."/>
            <person name="Gan H.M."/>
            <person name="Lee S.M."/>
        </authorList>
    </citation>
    <scope>NUCLEOTIDE SEQUENCE [LARGE SCALE GENOMIC DNA]</scope>
    <source>
        <strain evidence="15 16">MSt1</strain>
    </source>
</reference>
<dbReference type="PANTHER" id="PTHR33843:SF4">
    <property type="entry name" value="ASCORBATE-SPECIFIC PTS SYSTEM EIIC COMPONENT"/>
    <property type="match status" value="1"/>
</dbReference>
<dbReference type="InterPro" id="IPR004703">
    <property type="entry name" value="PTS_sugar-sp_permease"/>
</dbReference>
<dbReference type="RefSeq" id="WP_036679425.1">
    <property type="nucleotide sequence ID" value="NZ_FYEP01000001.1"/>
</dbReference>
<sequence length="425" mass="45131">MNWSQIINKGLLGEPAFLLGVIALIGLLLQKASPQKLLSGTIKTMLGYILLQIGASAAGSSLSNLSIIVQRGLQMIGIMPHNETIAGLAQINYGREIAVIMLIGMALHLAIARWTPFKYVFLTGHHMLFMASMLAALLDSAHLPAWQLYGWGGLFLALAMSFGPAVSQRYVRQATGGSEFAIGHFNSVGYALSGVIAQLVGTKEKKPMPEGLKRIYPFFQDHMVVIAVFTLLLFGLSSLFVPAEALSEMFSGRHPVVVSAIQAIWFTAGVFVILSGVRMMLAEIIPAFNGIAEKIVPGAIPALDCPVLFTYAPIAAALGFLLSFLGGLAAMGTLMAFQYTVIIPGVIPHFFSGGASGVIAYQVGGRRGLIVAALCHGFVITLLPVFLLPLLSSLGFVRATFADTDFAVVGLILNGLLRLFGIVAG</sequence>
<feature type="transmembrane region" description="Helical" evidence="14">
    <location>
        <begin position="223"/>
        <end position="243"/>
    </location>
</feature>
<evidence type="ECO:0000256" key="5">
    <source>
        <dbReference type="ARBA" id="ARBA00022597"/>
    </source>
</evidence>
<evidence type="ECO:0000313" key="15">
    <source>
        <dbReference type="EMBL" id="KEQ26608.1"/>
    </source>
</evidence>
<keyword evidence="7 14" id="KW-0812">Transmembrane</keyword>
<organism evidence="15 16">
    <name type="scientific">Paenibacillus tyrfis</name>
    <dbReference type="NCBI Taxonomy" id="1501230"/>
    <lineage>
        <taxon>Bacteria</taxon>
        <taxon>Bacillati</taxon>
        <taxon>Bacillota</taxon>
        <taxon>Bacilli</taxon>
        <taxon>Bacillales</taxon>
        <taxon>Paenibacillaceae</taxon>
        <taxon>Paenibacillus</taxon>
    </lineage>
</organism>
<feature type="transmembrane region" description="Helical" evidence="14">
    <location>
        <begin position="406"/>
        <end position="424"/>
    </location>
</feature>
<evidence type="ECO:0000256" key="1">
    <source>
        <dbReference type="ARBA" id="ARBA00004651"/>
    </source>
</evidence>
<evidence type="ECO:0000256" key="10">
    <source>
        <dbReference type="ARBA" id="ARBA00037387"/>
    </source>
</evidence>
<evidence type="ECO:0000256" key="7">
    <source>
        <dbReference type="ARBA" id="ARBA00022692"/>
    </source>
</evidence>
<evidence type="ECO:0000256" key="11">
    <source>
        <dbReference type="ARBA" id="ARBA00038218"/>
    </source>
</evidence>
<feature type="transmembrane region" description="Helical" evidence="14">
    <location>
        <begin position="336"/>
        <end position="361"/>
    </location>
</feature>
<evidence type="ECO:0000256" key="9">
    <source>
        <dbReference type="ARBA" id="ARBA00023136"/>
    </source>
</evidence>
<feature type="transmembrane region" description="Helical" evidence="14">
    <location>
        <begin position="120"/>
        <end position="138"/>
    </location>
</feature>
<dbReference type="Pfam" id="PF03611">
    <property type="entry name" value="EIIC-GAT"/>
    <property type="match status" value="1"/>
</dbReference>
<evidence type="ECO:0000256" key="3">
    <source>
        <dbReference type="ARBA" id="ARBA00022448"/>
    </source>
</evidence>
<evidence type="ECO:0000256" key="2">
    <source>
        <dbReference type="ARBA" id="ARBA00011738"/>
    </source>
</evidence>
<evidence type="ECO:0000256" key="14">
    <source>
        <dbReference type="SAM" id="Phobius"/>
    </source>
</evidence>